<dbReference type="EMBL" id="VLKW01000004">
    <property type="protein sequence ID" value="TWI47522.1"/>
    <property type="molecule type" value="Genomic_DNA"/>
</dbReference>
<proteinExistence type="predicted"/>
<evidence type="ECO:0008006" key="5">
    <source>
        <dbReference type="Google" id="ProtNLM"/>
    </source>
</evidence>
<dbReference type="OrthoDB" id="9998661at2"/>
<dbReference type="EMBL" id="CP046904">
    <property type="protein sequence ID" value="QGZ39187.1"/>
    <property type="molecule type" value="Genomic_DNA"/>
</dbReference>
<dbReference type="RefSeq" id="WP_145875392.1">
    <property type="nucleotide sequence ID" value="NZ_CP046904.1"/>
</dbReference>
<reference evidence="1 4" key="3">
    <citation type="submission" date="2019-12" db="EMBL/GenBank/DDBJ databases">
        <title>Draft Genome Sequences of Six Type Strains of the Genus Massilia.</title>
        <authorList>
            <person name="Miess H."/>
            <person name="Frediansyah A."/>
            <person name="Goeker M."/>
            <person name="Gross H."/>
        </authorList>
    </citation>
    <scope>NUCLEOTIDE SEQUENCE [LARGE SCALE GENOMIC DNA]</scope>
    <source>
        <strain evidence="1 4">DSM 26639</strain>
    </source>
</reference>
<evidence type="ECO:0000313" key="4">
    <source>
        <dbReference type="Proteomes" id="UP000437862"/>
    </source>
</evidence>
<evidence type="ECO:0000313" key="3">
    <source>
        <dbReference type="Proteomes" id="UP000315112"/>
    </source>
</evidence>
<dbReference type="Proteomes" id="UP000315112">
    <property type="component" value="Unassembled WGS sequence"/>
</dbReference>
<protein>
    <recommendedName>
        <fullName evidence="5">HEPN AbiU2-like domain-containing protein</fullName>
    </recommendedName>
</protein>
<evidence type="ECO:0000313" key="1">
    <source>
        <dbReference type="EMBL" id="QGZ39187.1"/>
    </source>
</evidence>
<sequence>MRPDSAKVRAVIARNFAELDNAHMKLTACAALGDHPPTTFLALARQALYNDALSGAIRVYDDHKDAHSLWYVLRCHRKEAEGALAACGTTWVVLEQTSDRLRRIRNRTQFHIDRQSIGDPPETWHKPDIDAAELAAGVRLAAGLLAALARMLDAAAAPLRLSDYDGADAQVSPLSVSSVEPGSPDRSP</sequence>
<accession>A0A562PSU3</accession>
<reference evidence="2" key="2">
    <citation type="submission" date="2019-07" db="EMBL/GenBank/DDBJ databases">
        <authorList>
            <person name="Whitman W."/>
            <person name="Huntemann M."/>
            <person name="Clum A."/>
            <person name="Pillay M."/>
            <person name="Palaniappan K."/>
            <person name="Varghese N."/>
            <person name="Mikhailova N."/>
            <person name="Stamatis D."/>
            <person name="Reddy T."/>
            <person name="Daum C."/>
            <person name="Shapiro N."/>
            <person name="Ivanova N."/>
            <person name="Kyrpides N."/>
            <person name="Woyke T."/>
        </authorList>
    </citation>
    <scope>NUCLEOTIDE SEQUENCE</scope>
    <source>
        <strain evidence="2">CGMCC 1.10685</strain>
    </source>
</reference>
<name>A0A562PSU3_9BURK</name>
<gene>
    <name evidence="1" type="ORF">GO485_09105</name>
    <name evidence="2" type="ORF">IP92_02582</name>
</gene>
<evidence type="ECO:0000313" key="2">
    <source>
        <dbReference type="EMBL" id="TWI47522.1"/>
    </source>
</evidence>
<organism evidence="2 3">
    <name type="scientific">Pseudoduganella flava</name>
    <dbReference type="NCBI Taxonomy" id="871742"/>
    <lineage>
        <taxon>Bacteria</taxon>
        <taxon>Pseudomonadati</taxon>
        <taxon>Pseudomonadota</taxon>
        <taxon>Betaproteobacteria</taxon>
        <taxon>Burkholderiales</taxon>
        <taxon>Oxalobacteraceae</taxon>
        <taxon>Telluria group</taxon>
        <taxon>Pseudoduganella</taxon>
    </lineage>
</organism>
<keyword evidence="4" id="KW-1185">Reference proteome</keyword>
<reference evidence="2 3" key="1">
    <citation type="journal article" date="2015" name="Stand. Genomic Sci.">
        <title>Genomic Encyclopedia of Bacterial and Archaeal Type Strains, Phase III: the genomes of soil and plant-associated and newly described type strains.</title>
        <authorList>
            <person name="Whitman W.B."/>
            <person name="Woyke T."/>
            <person name="Klenk H.P."/>
            <person name="Zhou Y."/>
            <person name="Lilburn T.G."/>
            <person name="Beck B.J."/>
            <person name="De Vos P."/>
            <person name="Vandamme P."/>
            <person name="Eisen J.A."/>
            <person name="Garrity G."/>
            <person name="Hugenholtz P."/>
            <person name="Kyrpides N.C."/>
        </authorList>
    </citation>
    <scope>NUCLEOTIDE SEQUENCE [LARGE SCALE GENOMIC DNA]</scope>
    <source>
        <strain evidence="2 3">CGMCC 1.10685</strain>
    </source>
</reference>
<dbReference type="AlphaFoldDB" id="A0A562PSU3"/>
<dbReference type="Proteomes" id="UP000437862">
    <property type="component" value="Chromosome"/>
</dbReference>